<dbReference type="Proteomes" id="UP001300383">
    <property type="component" value="Unassembled WGS sequence"/>
</dbReference>
<feature type="coiled-coil region" evidence="1">
    <location>
        <begin position="1"/>
        <end position="28"/>
    </location>
</feature>
<evidence type="ECO:0000256" key="1">
    <source>
        <dbReference type="SAM" id="Coils"/>
    </source>
</evidence>
<dbReference type="Pfam" id="PF01263">
    <property type="entry name" value="Aldose_epim"/>
    <property type="match status" value="1"/>
</dbReference>
<comment type="caution">
    <text evidence="2">The sequence shown here is derived from an EMBL/GenBank/DDBJ whole genome shotgun (WGS) entry which is preliminary data.</text>
</comment>
<dbReference type="InterPro" id="IPR037481">
    <property type="entry name" value="LacX"/>
</dbReference>
<dbReference type="SUPFAM" id="SSF74650">
    <property type="entry name" value="Galactose mutarotase-like"/>
    <property type="match status" value="1"/>
</dbReference>
<dbReference type="Gene3D" id="2.70.98.10">
    <property type="match status" value="1"/>
</dbReference>
<dbReference type="PANTHER" id="PTHR11122">
    <property type="entry name" value="APOSPORY-ASSOCIATED PROTEIN C-RELATED"/>
    <property type="match status" value="1"/>
</dbReference>
<dbReference type="EMBL" id="JASGBQ010000007">
    <property type="protein sequence ID" value="MDI9242034.1"/>
    <property type="molecule type" value="Genomic_DNA"/>
</dbReference>
<accession>A0AAP4EX00</accession>
<dbReference type="CDD" id="cd09024">
    <property type="entry name" value="Aldose_epim_lacX"/>
    <property type="match status" value="1"/>
</dbReference>
<keyword evidence="1" id="KW-0175">Coiled coil</keyword>
<keyword evidence="3" id="KW-1185">Reference proteome</keyword>
<reference evidence="2 3" key="1">
    <citation type="submission" date="2023-05" db="EMBL/GenBank/DDBJ databases">
        <title>[ruminococcus] sp. nov., isolated from a pig farm feces dump.</title>
        <authorList>
            <person name="Chang Y.-H."/>
        </authorList>
    </citation>
    <scope>NUCLEOTIDE SEQUENCE [LARGE SCALE GENOMIC DNA]</scope>
    <source>
        <strain evidence="2 3">YH-rum2234</strain>
    </source>
</reference>
<dbReference type="AlphaFoldDB" id="A0AAP4EX00"/>
<dbReference type="PANTHER" id="PTHR11122:SF13">
    <property type="entry name" value="GLUCOSE-6-PHOSPHATE 1-EPIMERASE"/>
    <property type="match status" value="1"/>
</dbReference>
<dbReference type="RefSeq" id="WP_283230538.1">
    <property type="nucleotide sequence ID" value="NZ_JASGBQ010000007.1"/>
</dbReference>
<gene>
    <name evidence="2" type="ORF">QJ036_06005</name>
</gene>
<evidence type="ECO:0000313" key="2">
    <source>
        <dbReference type="EMBL" id="MDI9242034.1"/>
    </source>
</evidence>
<organism evidence="2 3">
    <name type="scientific">Fusibacillus kribbianus</name>
    <dbReference type="NCBI Taxonomy" id="3044208"/>
    <lineage>
        <taxon>Bacteria</taxon>
        <taxon>Bacillati</taxon>
        <taxon>Bacillota</taxon>
        <taxon>Clostridia</taxon>
        <taxon>Lachnospirales</taxon>
        <taxon>Lachnospiraceae</taxon>
        <taxon>Fusibacillus</taxon>
    </lineage>
</organism>
<evidence type="ECO:0000313" key="3">
    <source>
        <dbReference type="Proteomes" id="UP001300383"/>
    </source>
</evidence>
<dbReference type="GO" id="GO:0030246">
    <property type="term" value="F:carbohydrate binding"/>
    <property type="evidence" value="ECO:0007669"/>
    <property type="project" value="InterPro"/>
</dbReference>
<protein>
    <submittedName>
        <fullName evidence="2">Aldose 1-epimerase family protein</fullName>
    </submittedName>
</protein>
<proteinExistence type="predicted"/>
<dbReference type="InterPro" id="IPR011013">
    <property type="entry name" value="Gal_mutarotase_sf_dom"/>
</dbReference>
<name>A0AAP4EX00_9FIRM</name>
<dbReference type="GO" id="GO:0016853">
    <property type="term" value="F:isomerase activity"/>
    <property type="evidence" value="ECO:0007669"/>
    <property type="project" value="InterPro"/>
</dbReference>
<dbReference type="GO" id="GO:0005975">
    <property type="term" value="P:carbohydrate metabolic process"/>
    <property type="evidence" value="ECO:0007669"/>
    <property type="project" value="InterPro"/>
</dbReference>
<dbReference type="InterPro" id="IPR014718">
    <property type="entry name" value="GH-type_carb-bd"/>
</dbReference>
<dbReference type="InterPro" id="IPR008183">
    <property type="entry name" value="Aldose_1/G6P_1-epimerase"/>
</dbReference>
<sequence length="292" mass="33484">MKRYQIKNEELTLEIDSLGAEMKSLKYNASGQEYLWQADPAYWGRTSPVLFPLVGNYREKKTEYEGTYYTLSQHGFARDMEFSVTAETDGEIWFSLSDTEATRAVYPFRFRLELGYRLSGREVEVLWRVTNTDEKTMYFSIGGHPAFLCPLNPEESQTDCRLGFDAKGPLICSVLGESGLVSEETREFVLEEGQLPIEKDLFDRDALIIENHQAHCVSLAGSDRKPYVEVSFDAPLFGIWSPAGKHAPFVCIEPWYGRSDREDFSQKLSEREWGNTLGPGEVFEKSYRIRII</sequence>